<protein>
    <recommendedName>
        <fullName evidence="1">Endonuclease/exonuclease/phosphatase domain-containing protein</fullName>
    </recommendedName>
</protein>
<evidence type="ECO:0000313" key="2">
    <source>
        <dbReference type="EMBL" id="PNF43436.1"/>
    </source>
</evidence>
<dbReference type="Proteomes" id="UP000235965">
    <property type="component" value="Unassembled WGS sequence"/>
</dbReference>
<dbReference type="Gene3D" id="3.60.10.10">
    <property type="entry name" value="Endonuclease/exonuclease/phosphatase"/>
    <property type="match status" value="1"/>
</dbReference>
<dbReference type="SUPFAM" id="SSF56219">
    <property type="entry name" value="DNase I-like"/>
    <property type="match status" value="1"/>
</dbReference>
<dbReference type="PANTHER" id="PTHR23227:SF85">
    <property type="entry name" value="CRANIOFACIAL DEVELOPMENT PROTEIN 2"/>
    <property type="match status" value="1"/>
</dbReference>
<dbReference type="EMBL" id="NEVH01000604">
    <property type="protein sequence ID" value="PNF43436.1"/>
    <property type="molecule type" value="Genomic_DNA"/>
</dbReference>
<accession>A0A2J7RRH6</accession>
<feature type="domain" description="Endonuclease/exonuclease/phosphatase" evidence="1">
    <location>
        <begin position="24"/>
        <end position="239"/>
    </location>
</feature>
<dbReference type="InParanoid" id="A0A2J7RRH6"/>
<proteinExistence type="predicted"/>
<keyword evidence="3" id="KW-1185">Reference proteome</keyword>
<dbReference type="AlphaFoldDB" id="A0A2J7RRH6"/>
<name>A0A2J7RRH6_9NEOP</name>
<dbReference type="GO" id="GO:0003824">
    <property type="term" value="F:catalytic activity"/>
    <property type="evidence" value="ECO:0007669"/>
    <property type="project" value="InterPro"/>
</dbReference>
<dbReference type="Pfam" id="PF03372">
    <property type="entry name" value="Exo_endo_phos"/>
    <property type="match status" value="1"/>
</dbReference>
<organism evidence="2 3">
    <name type="scientific">Cryptotermes secundus</name>
    <dbReference type="NCBI Taxonomy" id="105785"/>
    <lineage>
        <taxon>Eukaryota</taxon>
        <taxon>Metazoa</taxon>
        <taxon>Ecdysozoa</taxon>
        <taxon>Arthropoda</taxon>
        <taxon>Hexapoda</taxon>
        <taxon>Insecta</taxon>
        <taxon>Pterygota</taxon>
        <taxon>Neoptera</taxon>
        <taxon>Polyneoptera</taxon>
        <taxon>Dictyoptera</taxon>
        <taxon>Blattodea</taxon>
        <taxon>Blattoidea</taxon>
        <taxon>Termitoidae</taxon>
        <taxon>Kalotermitidae</taxon>
        <taxon>Cryptotermitinae</taxon>
        <taxon>Cryptotermes</taxon>
    </lineage>
</organism>
<dbReference type="CDD" id="cd09076">
    <property type="entry name" value="L1-EN"/>
    <property type="match status" value="1"/>
</dbReference>
<reference evidence="2 3" key="1">
    <citation type="submission" date="2017-12" db="EMBL/GenBank/DDBJ databases">
        <title>Hemimetabolous genomes reveal molecular basis of termite eusociality.</title>
        <authorList>
            <person name="Harrison M.C."/>
            <person name="Jongepier E."/>
            <person name="Robertson H.M."/>
            <person name="Arning N."/>
            <person name="Bitard-Feildel T."/>
            <person name="Chao H."/>
            <person name="Childers C.P."/>
            <person name="Dinh H."/>
            <person name="Doddapaneni H."/>
            <person name="Dugan S."/>
            <person name="Gowin J."/>
            <person name="Greiner C."/>
            <person name="Han Y."/>
            <person name="Hu H."/>
            <person name="Hughes D.S.T."/>
            <person name="Huylmans A.-K."/>
            <person name="Kemena C."/>
            <person name="Kremer L.P.M."/>
            <person name="Lee S.L."/>
            <person name="Lopez-Ezquerra A."/>
            <person name="Mallet L."/>
            <person name="Monroy-Kuhn J.M."/>
            <person name="Moser A."/>
            <person name="Murali S.C."/>
            <person name="Muzny D.M."/>
            <person name="Otani S."/>
            <person name="Piulachs M.-D."/>
            <person name="Poelchau M."/>
            <person name="Qu J."/>
            <person name="Schaub F."/>
            <person name="Wada-Katsumata A."/>
            <person name="Worley K.C."/>
            <person name="Xie Q."/>
            <person name="Ylla G."/>
            <person name="Poulsen M."/>
            <person name="Gibbs R.A."/>
            <person name="Schal C."/>
            <person name="Richards S."/>
            <person name="Belles X."/>
            <person name="Korb J."/>
            <person name="Bornberg-Bauer E."/>
        </authorList>
    </citation>
    <scope>NUCLEOTIDE SEQUENCE [LARGE SCALE GENOMIC DNA]</scope>
    <source>
        <tissue evidence="2">Whole body</tissue>
    </source>
</reference>
<dbReference type="InterPro" id="IPR005135">
    <property type="entry name" value="Endo/exonuclease/phosphatase"/>
</dbReference>
<gene>
    <name evidence="2" type="ORF">B7P43_G11558</name>
</gene>
<comment type="caution">
    <text evidence="2">The sequence shown here is derived from an EMBL/GenBank/DDBJ whole genome shotgun (WGS) entry which is preliminary data.</text>
</comment>
<dbReference type="InterPro" id="IPR036691">
    <property type="entry name" value="Endo/exonu/phosph_ase_sf"/>
</dbReference>
<evidence type="ECO:0000313" key="3">
    <source>
        <dbReference type="Proteomes" id="UP000235965"/>
    </source>
</evidence>
<sequence>MSCRRYNKKKCEDQKEHHGYKIGTCNVRTLNQAGKLENFKTEMHKNEVSVLSVSEVQWKGQGEIRSGDYTVYYSGGERAERGVAIVVHESVVRSVVKKIVCNGRIIALNLKAEPVDILIEKVYDKIEEILQEDGRGDTNCIILGEWNSTVGDEPYQNIVGSHGLGRRNHRGQMLIDFCERNGLIVTNTWFKKPKRRIYTWKAPGDWKRHQQDYILVKHRFRNSVKDVKTLPGADIDSDHNLLVAKFQTRLKKIIIFRKRRPRLDLEKLYAQRQSVQEILEEKLGAIEGESGNAEVQWNNIK</sequence>
<dbReference type="STRING" id="105785.A0A2J7RRH6"/>
<dbReference type="PANTHER" id="PTHR23227">
    <property type="entry name" value="BUCENTAUR RELATED"/>
    <property type="match status" value="1"/>
</dbReference>
<dbReference type="InterPro" id="IPR027124">
    <property type="entry name" value="Swc5/CFDP1/2"/>
</dbReference>
<evidence type="ECO:0000259" key="1">
    <source>
        <dbReference type="Pfam" id="PF03372"/>
    </source>
</evidence>